<dbReference type="PANTHER" id="PTHR43693">
    <property type="entry name" value="PROTEIN PHOSPHATASE CHEZ"/>
    <property type="match status" value="1"/>
</dbReference>
<dbReference type="STRING" id="1122198.SAMN02745729_104122"/>
<dbReference type="RefSeq" id="WP_091824866.1">
    <property type="nucleotide sequence ID" value="NZ_FNRJ01000004.1"/>
</dbReference>
<evidence type="ECO:0000313" key="5">
    <source>
        <dbReference type="Proteomes" id="UP000242469"/>
    </source>
</evidence>
<dbReference type="SUPFAM" id="SSF103039">
    <property type="entry name" value="CheC-like"/>
    <property type="match status" value="1"/>
</dbReference>
<dbReference type="Gene3D" id="3.40.1550.10">
    <property type="entry name" value="CheC-like"/>
    <property type="match status" value="1"/>
</dbReference>
<dbReference type="OrthoDB" id="274823at2"/>
<evidence type="ECO:0000259" key="3">
    <source>
        <dbReference type="Pfam" id="PF04509"/>
    </source>
</evidence>
<accession>A0A1H4BZB5</accession>
<dbReference type="GO" id="GO:0006935">
    <property type="term" value="P:chemotaxis"/>
    <property type="evidence" value="ECO:0007669"/>
    <property type="project" value="UniProtKB-KW"/>
</dbReference>
<keyword evidence="5" id="KW-1185">Reference proteome</keyword>
<dbReference type="AlphaFoldDB" id="A0A1H4BZB5"/>
<dbReference type="PANTHER" id="PTHR43693:SF1">
    <property type="entry name" value="PROTEIN PHOSPHATASE CHEZ"/>
    <property type="match status" value="1"/>
</dbReference>
<organism evidence="4 5">
    <name type="scientific">Marinobacterium iners DSM 11526</name>
    <dbReference type="NCBI Taxonomy" id="1122198"/>
    <lineage>
        <taxon>Bacteria</taxon>
        <taxon>Pseudomonadati</taxon>
        <taxon>Pseudomonadota</taxon>
        <taxon>Gammaproteobacteria</taxon>
        <taxon>Oceanospirillales</taxon>
        <taxon>Oceanospirillaceae</taxon>
        <taxon>Marinobacterium</taxon>
    </lineage>
</organism>
<evidence type="ECO:0000256" key="1">
    <source>
        <dbReference type="ARBA" id="ARBA00022500"/>
    </source>
</evidence>
<dbReference type="InterPro" id="IPR007597">
    <property type="entry name" value="CheC"/>
</dbReference>
<protein>
    <submittedName>
        <fullName evidence="4">CheC, inhibitor of MCP methylation</fullName>
    </submittedName>
</protein>
<dbReference type="Proteomes" id="UP000242469">
    <property type="component" value="Unassembled WGS sequence"/>
</dbReference>
<evidence type="ECO:0000256" key="2">
    <source>
        <dbReference type="ARBA" id="ARBA00022801"/>
    </source>
</evidence>
<dbReference type="EMBL" id="FNRJ01000004">
    <property type="protein sequence ID" value="SEA53413.1"/>
    <property type="molecule type" value="Genomic_DNA"/>
</dbReference>
<reference evidence="5" key="1">
    <citation type="submission" date="2016-10" db="EMBL/GenBank/DDBJ databases">
        <authorList>
            <person name="Varghese N."/>
            <person name="Submissions S."/>
        </authorList>
    </citation>
    <scope>NUCLEOTIDE SEQUENCE [LARGE SCALE GENOMIC DNA]</scope>
    <source>
        <strain evidence="5">DSM 11526</strain>
    </source>
</reference>
<dbReference type="CDD" id="cd17910">
    <property type="entry name" value="CheC_ClassII"/>
    <property type="match status" value="1"/>
</dbReference>
<proteinExistence type="predicted"/>
<dbReference type="GO" id="GO:0016787">
    <property type="term" value="F:hydrolase activity"/>
    <property type="evidence" value="ECO:0007669"/>
    <property type="project" value="UniProtKB-KW"/>
</dbReference>
<gene>
    <name evidence="4" type="ORF">SAMN02745729_104122</name>
</gene>
<evidence type="ECO:0000313" key="4">
    <source>
        <dbReference type="EMBL" id="SEA53413.1"/>
    </source>
</evidence>
<dbReference type="Pfam" id="PF04509">
    <property type="entry name" value="CheC"/>
    <property type="match status" value="1"/>
</dbReference>
<dbReference type="InterPro" id="IPR028976">
    <property type="entry name" value="CheC-like_sf"/>
</dbReference>
<keyword evidence="2" id="KW-0378">Hydrolase</keyword>
<sequence length="207" mass="22700">MDLFSADEHDLIVELMNLGVGRAANALSQLVNDEVLLSVPRVEFISVPEAQAAFRKDLPSFLAGVLQDFEGFINGRAALLFPEARSLELVNAMIGEELSANEITELEQETLAELGNILLNNCLATLANQLKQQVQTDIPKAFSVSAADLPSTLSLYDSDNENTLVMLVQIDFSLRHSALRGYLAFIIDLRSADTFITALRSYLAELL</sequence>
<feature type="domain" description="CheC-like protein" evidence="3">
    <location>
        <begin position="10"/>
        <end position="42"/>
    </location>
</feature>
<name>A0A1H4BZB5_9GAMM</name>
<keyword evidence="1" id="KW-0145">Chemotaxis</keyword>
<dbReference type="InterPro" id="IPR050992">
    <property type="entry name" value="CheZ_family_phosphatases"/>
</dbReference>